<name>A0ABV8QQ94_9BACT</name>
<comment type="caution">
    <text evidence="1">The sequence shown here is derived from an EMBL/GenBank/DDBJ whole genome shotgun (WGS) entry which is preliminary data.</text>
</comment>
<keyword evidence="2" id="KW-1185">Reference proteome</keyword>
<proteinExistence type="predicted"/>
<organism evidence="1 2">
    <name type="scientific">Ferruginibacter yonginensis</name>
    <dbReference type="NCBI Taxonomy" id="1310416"/>
    <lineage>
        <taxon>Bacteria</taxon>
        <taxon>Pseudomonadati</taxon>
        <taxon>Bacteroidota</taxon>
        <taxon>Chitinophagia</taxon>
        <taxon>Chitinophagales</taxon>
        <taxon>Chitinophagaceae</taxon>
        <taxon>Ferruginibacter</taxon>
    </lineage>
</organism>
<gene>
    <name evidence="1" type="ORF">ACFOWM_03560</name>
</gene>
<reference evidence="2" key="1">
    <citation type="journal article" date="2019" name="Int. J. Syst. Evol. Microbiol.">
        <title>The Global Catalogue of Microorganisms (GCM) 10K type strain sequencing project: providing services to taxonomists for standard genome sequencing and annotation.</title>
        <authorList>
            <consortium name="The Broad Institute Genomics Platform"/>
            <consortium name="The Broad Institute Genome Sequencing Center for Infectious Disease"/>
            <person name="Wu L."/>
            <person name="Ma J."/>
        </authorList>
    </citation>
    <scope>NUCLEOTIDE SEQUENCE [LARGE SCALE GENOMIC DNA]</scope>
    <source>
        <strain evidence="2">CECT 8289</strain>
    </source>
</reference>
<dbReference type="Proteomes" id="UP001595907">
    <property type="component" value="Unassembled WGS sequence"/>
</dbReference>
<accession>A0ABV8QQ94</accession>
<dbReference type="EMBL" id="JBHSCZ010000001">
    <property type="protein sequence ID" value="MFC4261941.1"/>
    <property type="molecule type" value="Genomic_DNA"/>
</dbReference>
<sequence>MPNSNSSAAIEQNGLLAAVLSKSEAIQAMREGKKVTHQYFTDGEWMQLTPTGLYQFEDGVIFPTLLFWQDRKGEHWETGWSLYGG</sequence>
<evidence type="ECO:0000313" key="1">
    <source>
        <dbReference type="EMBL" id="MFC4261941.1"/>
    </source>
</evidence>
<evidence type="ECO:0000313" key="2">
    <source>
        <dbReference type="Proteomes" id="UP001595907"/>
    </source>
</evidence>
<dbReference type="RefSeq" id="WP_379707153.1">
    <property type="nucleotide sequence ID" value="NZ_JBHSCZ010000001.1"/>
</dbReference>
<protein>
    <submittedName>
        <fullName evidence="1">Uncharacterized protein</fullName>
    </submittedName>
</protein>